<dbReference type="Proteomes" id="UP000375525">
    <property type="component" value="Unassembled WGS sequence"/>
</dbReference>
<keyword evidence="1" id="KW-1133">Transmembrane helix</keyword>
<name>A0A5E7PZT0_PSEFL</name>
<keyword evidence="1" id="KW-0812">Transmembrane</keyword>
<keyword evidence="1" id="KW-0472">Membrane</keyword>
<protein>
    <submittedName>
        <fullName evidence="2">Uncharacterized protein</fullName>
    </submittedName>
</protein>
<feature type="transmembrane region" description="Helical" evidence="1">
    <location>
        <begin position="29"/>
        <end position="53"/>
    </location>
</feature>
<evidence type="ECO:0000313" key="3">
    <source>
        <dbReference type="Proteomes" id="UP000375525"/>
    </source>
</evidence>
<accession>A0A5E7PZT0</accession>
<dbReference type="AlphaFoldDB" id="A0A5E7PZT0"/>
<gene>
    <name evidence="2" type="ORF">PS880_05615</name>
</gene>
<dbReference type="RefSeq" id="WP_150782352.1">
    <property type="nucleotide sequence ID" value="NZ_CABVIH010000037.1"/>
</dbReference>
<sequence>MLALIENRQPGGAVFGQRQHYCMSPSARLAQFVFVGLDVLCYLQLGLVLRLFIGLGQFVLLDQHINPSLINFGHPDRMLKGRVSLGGSRGLYCGAQSNTEQYRTTRLKVSAAWAFPP</sequence>
<organism evidence="2 3">
    <name type="scientific">Pseudomonas fluorescens</name>
    <dbReference type="NCBI Taxonomy" id="294"/>
    <lineage>
        <taxon>Bacteria</taxon>
        <taxon>Pseudomonadati</taxon>
        <taxon>Pseudomonadota</taxon>
        <taxon>Gammaproteobacteria</taxon>
        <taxon>Pseudomonadales</taxon>
        <taxon>Pseudomonadaceae</taxon>
        <taxon>Pseudomonas</taxon>
    </lineage>
</organism>
<proteinExistence type="predicted"/>
<evidence type="ECO:0000313" key="2">
    <source>
        <dbReference type="EMBL" id="VVP54899.1"/>
    </source>
</evidence>
<reference evidence="2 3" key="1">
    <citation type="submission" date="2019-09" db="EMBL/GenBank/DDBJ databases">
        <authorList>
            <person name="Chandra G."/>
            <person name="Truman W A."/>
        </authorList>
    </citation>
    <scope>NUCLEOTIDE SEQUENCE [LARGE SCALE GENOMIC DNA]</scope>
    <source>
        <strain evidence="2">PS880</strain>
    </source>
</reference>
<dbReference type="EMBL" id="CABVIH010000037">
    <property type="protein sequence ID" value="VVP54899.1"/>
    <property type="molecule type" value="Genomic_DNA"/>
</dbReference>
<evidence type="ECO:0000256" key="1">
    <source>
        <dbReference type="SAM" id="Phobius"/>
    </source>
</evidence>